<proteinExistence type="predicted"/>
<protein>
    <submittedName>
        <fullName evidence="1">Uncharacterized protein</fullName>
    </submittedName>
</protein>
<name>A0A426XBN5_ENSVE</name>
<evidence type="ECO:0000313" key="2">
    <source>
        <dbReference type="Proteomes" id="UP000287651"/>
    </source>
</evidence>
<comment type="caution">
    <text evidence="1">The sequence shown here is derived from an EMBL/GenBank/DDBJ whole genome shotgun (WGS) entry which is preliminary data.</text>
</comment>
<accession>A0A426XBN5</accession>
<organism evidence="1 2">
    <name type="scientific">Ensete ventricosum</name>
    <name type="common">Abyssinian banana</name>
    <name type="synonym">Musa ensete</name>
    <dbReference type="NCBI Taxonomy" id="4639"/>
    <lineage>
        <taxon>Eukaryota</taxon>
        <taxon>Viridiplantae</taxon>
        <taxon>Streptophyta</taxon>
        <taxon>Embryophyta</taxon>
        <taxon>Tracheophyta</taxon>
        <taxon>Spermatophyta</taxon>
        <taxon>Magnoliopsida</taxon>
        <taxon>Liliopsida</taxon>
        <taxon>Zingiberales</taxon>
        <taxon>Musaceae</taxon>
        <taxon>Ensete</taxon>
    </lineage>
</organism>
<dbReference type="EMBL" id="AMZH03022945">
    <property type="protein sequence ID" value="RRT36893.1"/>
    <property type="molecule type" value="Genomic_DNA"/>
</dbReference>
<dbReference type="AlphaFoldDB" id="A0A426XBN5"/>
<sequence>RDCGLCGHRRMAVACAAVDTRLWPTRLRPARSPAHSCGHWDMTTSMRLLPLAREAVACATSFYTRLPQLRSTIRGRPACDHRLMRLSPTHVRPSVCLGSRQCRRCC</sequence>
<reference evidence="1 2" key="1">
    <citation type="journal article" date="2014" name="Agronomy (Basel)">
        <title>A Draft Genome Sequence for Ensete ventricosum, the Drought-Tolerant Tree Against Hunger.</title>
        <authorList>
            <person name="Harrison J."/>
            <person name="Moore K.A."/>
            <person name="Paszkiewicz K."/>
            <person name="Jones T."/>
            <person name="Grant M."/>
            <person name="Ambacheew D."/>
            <person name="Muzemil S."/>
            <person name="Studholme D.J."/>
        </authorList>
    </citation>
    <scope>NUCLEOTIDE SEQUENCE [LARGE SCALE GENOMIC DNA]</scope>
</reference>
<gene>
    <name evidence="1" type="ORF">B296_00047549</name>
</gene>
<evidence type="ECO:0000313" key="1">
    <source>
        <dbReference type="EMBL" id="RRT36893.1"/>
    </source>
</evidence>
<feature type="non-terminal residue" evidence="1">
    <location>
        <position position="1"/>
    </location>
</feature>
<dbReference type="Proteomes" id="UP000287651">
    <property type="component" value="Unassembled WGS sequence"/>
</dbReference>